<dbReference type="NCBIfam" id="TIGR00710">
    <property type="entry name" value="efflux_Bcr_CflA"/>
    <property type="match status" value="1"/>
</dbReference>
<evidence type="ECO:0000256" key="2">
    <source>
        <dbReference type="ARBA" id="ARBA00006236"/>
    </source>
</evidence>
<dbReference type="InterPro" id="IPR020846">
    <property type="entry name" value="MFS_dom"/>
</dbReference>
<keyword evidence="3 8" id="KW-0813">Transport</keyword>
<reference evidence="10 11" key="1">
    <citation type="submission" date="2019-11" db="EMBL/GenBank/DDBJ databases">
        <title>Novel species isolated from a subtropical stream in China.</title>
        <authorList>
            <person name="Lu H."/>
        </authorList>
    </citation>
    <scope>NUCLEOTIDE SEQUENCE [LARGE SCALE GENOMIC DNA]</scope>
    <source>
        <strain evidence="10 11">FT80W</strain>
    </source>
</reference>
<dbReference type="PROSITE" id="PS50850">
    <property type="entry name" value="MFS"/>
    <property type="match status" value="1"/>
</dbReference>
<feature type="transmembrane region" description="Helical" evidence="8">
    <location>
        <begin position="73"/>
        <end position="91"/>
    </location>
</feature>
<comment type="subcellular location">
    <subcellularLocation>
        <location evidence="8">Cell inner membrane</location>
        <topology evidence="8">Multi-pass membrane protein</topology>
    </subcellularLocation>
    <subcellularLocation>
        <location evidence="1">Cell membrane</location>
        <topology evidence="1">Multi-pass membrane protein</topology>
    </subcellularLocation>
</comment>
<feature type="transmembrane region" description="Helical" evidence="8">
    <location>
        <begin position="364"/>
        <end position="384"/>
    </location>
</feature>
<sequence length="393" mass="40467">MRAPPMALVLVLLLATQTVGSDLYLPALPQIAADLGRANGEVQWTLTAFVLTFGLAQLAAGPLADRYGRRRTLLCGLGLYSVAAWGAALTSDFGVLLVSRALLGAGTAACVVGARAVIRDSYPGASGLRVMARTMTGMAAIGACAPLLGGWAAQYLGWHAANAAVACFGMLAWLTVYRGLADSHVRSAGSGVVASGGFGDFLATPQFVYSSLLAGLSYSGALVFLVLSPFVFISQFGMSRVAYGLLPAACTLSFLCGTVLCRQALRRWSVPHTVRIGACLSLLGGAAQLALWRSPWHSVWTLAIPQCVFMLGHGFHQPCGQGGAVAPFPSKAGRAAALSGCIITGLAFMAGQLASASTWPPAETLVACMAGLSALIGVTAFGAIPRAYRLATP</sequence>
<feature type="domain" description="Major facilitator superfamily (MFS) profile" evidence="9">
    <location>
        <begin position="6"/>
        <end position="393"/>
    </location>
</feature>
<dbReference type="GO" id="GO:0042910">
    <property type="term" value="F:xenobiotic transmembrane transporter activity"/>
    <property type="evidence" value="ECO:0007669"/>
    <property type="project" value="InterPro"/>
</dbReference>
<evidence type="ECO:0000256" key="6">
    <source>
        <dbReference type="ARBA" id="ARBA00022989"/>
    </source>
</evidence>
<comment type="caution">
    <text evidence="8">Lacks conserved residue(s) required for the propagation of feature annotation.</text>
</comment>
<evidence type="ECO:0000313" key="10">
    <source>
        <dbReference type="EMBL" id="MRW91453.1"/>
    </source>
</evidence>
<feature type="transmembrane region" description="Helical" evidence="8">
    <location>
        <begin position="336"/>
        <end position="358"/>
    </location>
</feature>
<keyword evidence="7 8" id="KW-0472">Membrane</keyword>
<dbReference type="InterPro" id="IPR036259">
    <property type="entry name" value="MFS_trans_sf"/>
</dbReference>
<evidence type="ECO:0000256" key="1">
    <source>
        <dbReference type="ARBA" id="ARBA00004651"/>
    </source>
</evidence>
<evidence type="ECO:0000259" key="9">
    <source>
        <dbReference type="PROSITE" id="PS50850"/>
    </source>
</evidence>
<feature type="transmembrane region" description="Helical" evidence="8">
    <location>
        <begin position="158"/>
        <end position="177"/>
    </location>
</feature>
<dbReference type="InterPro" id="IPR004812">
    <property type="entry name" value="Efflux_drug-R_Bcr/CmlA"/>
</dbReference>
<proteinExistence type="inferred from homology"/>
<accession>A0A6I2L0S0</accession>
<dbReference type="InterPro" id="IPR011701">
    <property type="entry name" value="MFS"/>
</dbReference>
<name>A0A6I2L0S0_9BURK</name>
<gene>
    <name evidence="10" type="ORF">GJ699_15785</name>
</gene>
<evidence type="ECO:0000256" key="7">
    <source>
        <dbReference type="ARBA" id="ARBA00023136"/>
    </source>
</evidence>
<dbReference type="CDD" id="cd17320">
    <property type="entry name" value="MFS_MdfA_MDR_like"/>
    <property type="match status" value="1"/>
</dbReference>
<dbReference type="Proteomes" id="UP000433309">
    <property type="component" value="Unassembled WGS sequence"/>
</dbReference>
<evidence type="ECO:0000256" key="8">
    <source>
        <dbReference type="RuleBase" id="RU365088"/>
    </source>
</evidence>
<keyword evidence="6 8" id="KW-1133">Transmembrane helix</keyword>
<dbReference type="PROSITE" id="PS00216">
    <property type="entry name" value="SUGAR_TRANSPORT_1"/>
    <property type="match status" value="1"/>
</dbReference>
<dbReference type="SUPFAM" id="SSF103473">
    <property type="entry name" value="MFS general substrate transporter"/>
    <property type="match status" value="1"/>
</dbReference>
<evidence type="ECO:0000313" key="11">
    <source>
        <dbReference type="Proteomes" id="UP000433309"/>
    </source>
</evidence>
<evidence type="ECO:0000256" key="5">
    <source>
        <dbReference type="ARBA" id="ARBA00022692"/>
    </source>
</evidence>
<dbReference type="Pfam" id="PF07690">
    <property type="entry name" value="MFS_1"/>
    <property type="match status" value="1"/>
</dbReference>
<keyword evidence="5 8" id="KW-0812">Transmembrane</keyword>
<feature type="transmembrane region" description="Helical" evidence="8">
    <location>
        <begin position="97"/>
        <end position="118"/>
    </location>
</feature>
<feature type="transmembrane region" description="Helical" evidence="8">
    <location>
        <begin position="130"/>
        <end position="152"/>
    </location>
</feature>
<dbReference type="GO" id="GO:1990961">
    <property type="term" value="P:xenobiotic detoxification by transmembrane export across the plasma membrane"/>
    <property type="evidence" value="ECO:0007669"/>
    <property type="project" value="InterPro"/>
</dbReference>
<feature type="transmembrane region" description="Helical" evidence="8">
    <location>
        <begin position="241"/>
        <end position="261"/>
    </location>
</feature>
<dbReference type="GO" id="GO:0005886">
    <property type="term" value="C:plasma membrane"/>
    <property type="evidence" value="ECO:0007669"/>
    <property type="project" value="UniProtKB-SubCell"/>
</dbReference>
<protein>
    <recommendedName>
        <fullName evidence="8">Bcr/CflA family efflux transporter</fullName>
    </recommendedName>
</protein>
<dbReference type="EMBL" id="WKJK01000007">
    <property type="protein sequence ID" value="MRW91453.1"/>
    <property type="molecule type" value="Genomic_DNA"/>
</dbReference>
<keyword evidence="4" id="KW-1003">Cell membrane</keyword>
<dbReference type="InterPro" id="IPR005829">
    <property type="entry name" value="Sugar_transporter_CS"/>
</dbReference>
<keyword evidence="8" id="KW-0997">Cell inner membrane</keyword>
<dbReference type="AlphaFoldDB" id="A0A6I2L0S0"/>
<comment type="similarity">
    <text evidence="2 8">Belongs to the major facilitator superfamily. Bcr/CmlA family.</text>
</comment>
<feature type="transmembrane region" description="Helical" evidence="8">
    <location>
        <begin position="44"/>
        <end position="61"/>
    </location>
</feature>
<feature type="transmembrane region" description="Helical" evidence="8">
    <location>
        <begin position="212"/>
        <end position="235"/>
    </location>
</feature>
<dbReference type="Gene3D" id="1.20.1720.10">
    <property type="entry name" value="Multidrug resistance protein D"/>
    <property type="match status" value="1"/>
</dbReference>
<dbReference type="PANTHER" id="PTHR42718">
    <property type="entry name" value="MAJOR FACILITATOR SUPERFAMILY MULTIDRUG TRANSPORTER MFSC"/>
    <property type="match status" value="1"/>
</dbReference>
<dbReference type="PANTHER" id="PTHR42718:SF46">
    <property type="entry name" value="BLR6921 PROTEIN"/>
    <property type="match status" value="1"/>
</dbReference>
<evidence type="ECO:0000256" key="4">
    <source>
        <dbReference type="ARBA" id="ARBA00022475"/>
    </source>
</evidence>
<keyword evidence="11" id="KW-1185">Reference proteome</keyword>
<comment type="caution">
    <text evidence="10">The sequence shown here is derived from an EMBL/GenBank/DDBJ whole genome shotgun (WGS) entry which is preliminary data.</text>
</comment>
<evidence type="ECO:0000256" key="3">
    <source>
        <dbReference type="ARBA" id="ARBA00022448"/>
    </source>
</evidence>
<organism evidence="10 11">
    <name type="scientific">Duganella guangzhouensis</name>
    <dbReference type="NCBI Taxonomy" id="2666084"/>
    <lineage>
        <taxon>Bacteria</taxon>
        <taxon>Pseudomonadati</taxon>
        <taxon>Pseudomonadota</taxon>
        <taxon>Betaproteobacteria</taxon>
        <taxon>Burkholderiales</taxon>
        <taxon>Oxalobacteraceae</taxon>
        <taxon>Telluria group</taxon>
        <taxon>Duganella</taxon>
    </lineage>
</organism>